<proteinExistence type="predicted"/>
<accession>X1B4W4</accession>
<name>X1B4W4_9ZZZZ</name>
<gene>
    <name evidence="2" type="ORF">S01H4_35504</name>
</gene>
<sequence>MPIRMFLKRKINDWLGRISSRARSHSRAGVNMGKLFFGFILIMVGLVLFPTIDDAVTEYGENATGATLAILSLVPLIWVLVIVGIGVGMVYEQFKEVD</sequence>
<feature type="transmembrane region" description="Helical" evidence="1">
    <location>
        <begin position="28"/>
        <end position="49"/>
    </location>
</feature>
<organism evidence="2">
    <name type="scientific">marine sediment metagenome</name>
    <dbReference type="NCBI Taxonomy" id="412755"/>
    <lineage>
        <taxon>unclassified sequences</taxon>
        <taxon>metagenomes</taxon>
        <taxon>ecological metagenomes</taxon>
    </lineage>
</organism>
<keyword evidence="1" id="KW-0812">Transmembrane</keyword>
<keyword evidence="1" id="KW-1133">Transmembrane helix</keyword>
<evidence type="ECO:0000256" key="1">
    <source>
        <dbReference type="SAM" id="Phobius"/>
    </source>
</evidence>
<evidence type="ECO:0000313" key="2">
    <source>
        <dbReference type="EMBL" id="GAG79238.1"/>
    </source>
</evidence>
<dbReference type="AlphaFoldDB" id="X1B4W4"/>
<feature type="transmembrane region" description="Helical" evidence="1">
    <location>
        <begin position="69"/>
        <end position="91"/>
    </location>
</feature>
<protein>
    <submittedName>
        <fullName evidence="2">Uncharacterized protein</fullName>
    </submittedName>
</protein>
<comment type="caution">
    <text evidence="2">The sequence shown here is derived from an EMBL/GenBank/DDBJ whole genome shotgun (WGS) entry which is preliminary data.</text>
</comment>
<keyword evidence="1" id="KW-0472">Membrane</keyword>
<dbReference type="EMBL" id="BART01018886">
    <property type="protein sequence ID" value="GAG79238.1"/>
    <property type="molecule type" value="Genomic_DNA"/>
</dbReference>
<reference evidence="2" key="1">
    <citation type="journal article" date="2014" name="Front. Microbiol.">
        <title>High frequency of phylogenetically diverse reductive dehalogenase-homologous genes in deep subseafloor sedimentary metagenomes.</title>
        <authorList>
            <person name="Kawai M."/>
            <person name="Futagami T."/>
            <person name="Toyoda A."/>
            <person name="Takaki Y."/>
            <person name="Nishi S."/>
            <person name="Hori S."/>
            <person name="Arai W."/>
            <person name="Tsubouchi T."/>
            <person name="Morono Y."/>
            <person name="Uchiyama I."/>
            <person name="Ito T."/>
            <person name="Fujiyama A."/>
            <person name="Inagaki F."/>
            <person name="Takami H."/>
        </authorList>
    </citation>
    <scope>NUCLEOTIDE SEQUENCE</scope>
    <source>
        <strain evidence="2">Expedition CK06-06</strain>
    </source>
</reference>